<name>A0ABN3VK09_9PSEU</name>
<evidence type="ECO:0000313" key="2">
    <source>
        <dbReference type="EMBL" id="GAA2804279.1"/>
    </source>
</evidence>
<protein>
    <submittedName>
        <fullName evidence="2">Uncharacterized protein</fullName>
    </submittedName>
</protein>
<dbReference type="Proteomes" id="UP001500979">
    <property type="component" value="Unassembled WGS sequence"/>
</dbReference>
<sequence>MSVSLGAGDDFGDIRAEFPGSKANSTEGQVEDRISRSRRHAGEDLAARFDARHPLADPEIPLPVKDFDDFGG</sequence>
<keyword evidence="3" id="KW-1185">Reference proteome</keyword>
<organism evidence="2 3">
    <name type="scientific">Saccharopolyspora taberi</name>
    <dbReference type="NCBI Taxonomy" id="60895"/>
    <lineage>
        <taxon>Bacteria</taxon>
        <taxon>Bacillati</taxon>
        <taxon>Actinomycetota</taxon>
        <taxon>Actinomycetes</taxon>
        <taxon>Pseudonocardiales</taxon>
        <taxon>Pseudonocardiaceae</taxon>
        <taxon>Saccharopolyspora</taxon>
    </lineage>
</organism>
<dbReference type="RefSeq" id="WP_344682678.1">
    <property type="nucleotide sequence ID" value="NZ_BAAAUX010000019.1"/>
</dbReference>
<evidence type="ECO:0000313" key="3">
    <source>
        <dbReference type="Proteomes" id="UP001500979"/>
    </source>
</evidence>
<comment type="caution">
    <text evidence="2">The sequence shown here is derived from an EMBL/GenBank/DDBJ whole genome shotgun (WGS) entry which is preliminary data.</text>
</comment>
<feature type="compositionally biased region" description="Basic and acidic residues" evidence="1">
    <location>
        <begin position="30"/>
        <end position="39"/>
    </location>
</feature>
<accession>A0ABN3VK09</accession>
<gene>
    <name evidence="2" type="ORF">GCM10010470_44320</name>
</gene>
<feature type="region of interest" description="Disordered" evidence="1">
    <location>
        <begin position="1"/>
        <end position="39"/>
    </location>
</feature>
<evidence type="ECO:0000256" key="1">
    <source>
        <dbReference type="SAM" id="MobiDB-lite"/>
    </source>
</evidence>
<reference evidence="2 3" key="1">
    <citation type="journal article" date="2019" name="Int. J. Syst. Evol. Microbiol.">
        <title>The Global Catalogue of Microorganisms (GCM) 10K type strain sequencing project: providing services to taxonomists for standard genome sequencing and annotation.</title>
        <authorList>
            <consortium name="The Broad Institute Genomics Platform"/>
            <consortium name="The Broad Institute Genome Sequencing Center for Infectious Disease"/>
            <person name="Wu L."/>
            <person name="Ma J."/>
        </authorList>
    </citation>
    <scope>NUCLEOTIDE SEQUENCE [LARGE SCALE GENOMIC DNA]</scope>
    <source>
        <strain evidence="2 3">JCM 9383</strain>
    </source>
</reference>
<proteinExistence type="predicted"/>
<dbReference type="EMBL" id="BAAAUX010000019">
    <property type="protein sequence ID" value="GAA2804279.1"/>
    <property type="molecule type" value="Genomic_DNA"/>
</dbReference>